<evidence type="ECO:0000313" key="4">
    <source>
        <dbReference type="Proteomes" id="UP000257109"/>
    </source>
</evidence>
<gene>
    <name evidence="3" type="ORF">CR513_36732</name>
</gene>
<dbReference type="Proteomes" id="UP000257109">
    <property type="component" value="Unassembled WGS sequence"/>
</dbReference>
<dbReference type="PANTHER" id="PTHR35046:SF9">
    <property type="entry name" value="RNA-DIRECTED DNA POLYMERASE"/>
    <property type="match status" value="1"/>
</dbReference>
<dbReference type="Pfam" id="PF24626">
    <property type="entry name" value="SH3_Tf2-1"/>
    <property type="match status" value="1"/>
</dbReference>
<comment type="caution">
    <text evidence="3">The sequence shown here is derived from an EMBL/GenBank/DDBJ whole genome shotgun (WGS) entry which is preliminary data.</text>
</comment>
<dbReference type="OrthoDB" id="909585at2759"/>
<sequence>MKYCVMWFLWRQGIYFWIAHSSLTARYTNRFSFIYNELKITRAPLSPKQVFESQIKIRKVRECEKSKEKESSSGLPPIRGIEHHTNLIPRAALPNRPAYRNRPTSWEECLPRVKFAYKKTVHSNSIYSSFEVVYDFNPLTPLDILTLSTNEHANLDGKQKTEFVRKLHVNRANIEKMNEQYARQANKGRVKVTFELGDWVWVYLFPIQRKYKLQPRGDEPFQVLERINDNAYKLDLPIAYDNVSEKFDLRTNLFEEGGNDRDPTNKAKNPLHDIGGLITRPKTKMMKQFLQGLIVEIKKSLEQSGLEVTTKWVTLSQVNDD</sequence>
<keyword evidence="4" id="KW-1185">Reference proteome</keyword>
<dbReference type="EMBL" id="QJKJ01007632">
    <property type="protein sequence ID" value="RDX82471.1"/>
    <property type="molecule type" value="Genomic_DNA"/>
</dbReference>
<feature type="non-terminal residue" evidence="3">
    <location>
        <position position="1"/>
    </location>
</feature>
<protein>
    <recommendedName>
        <fullName evidence="2">Tf2-1-like SH3-like domain-containing protein</fullName>
    </recommendedName>
</protein>
<dbReference type="AlphaFoldDB" id="A0A371FW11"/>
<name>A0A371FW11_MUCPR</name>
<dbReference type="PANTHER" id="PTHR35046">
    <property type="entry name" value="ZINC KNUCKLE (CCHC-TYPE) FAMILY PROTEIN"/>
    <property type="match status" value="1"/>
</dbReference>
<evidence type="ECO:0000313" key="3">
    <source>
        <dbReference type="EMBL" id="RDX82471.1"/>
    </source>
</evidence>
<dbReference type="Gene3D" id="3.30.420.10">
    <property type="entry name" value="Ribonuclease H-like superfamily/Ribonuclease H"/>
    <property type="match status" value="1"/>
</dbReference>
<dbReference type="InterPro" id="IPR036397">
    <property type="entry name" value="RNaseH_sf"/>
</dbReference>
<evidence type="ECO:0000259" key="2">
    <source>
        <dbReference type="Pfam" id="PF24626"/>
    </source>
</evidence>
<feature type="domain" description="Tf2-1-like SH3-like" evidence="2">
    <location>
        <begin position="197"/>
        <end position="243"/>
    </location>
</feature>
<dbReference type="InterPro" id="IPR056924">
    <property type="entry name" value="SH3_Tf2-1"/>
</dbReference>
<evidence type="ECO:0000256" key="1">
    <source>
        <dbReference type="SAM" id="MobiDB-lite"/>
    </source>
</evidence>
<accession>A0A371FW11</accession>
<proteinExistence type="predicted"/>
<dbReference type="GO" id="GO:0003676">
    <property type="term" value="F:nucleic acid binding"/>
    <property type="evidence" value="ECO:0007669"/>
    <property type="project" value="InterPro"/>
</dbReference>
<feature type="region of interest" description="Disordered" evidence="1">
    <location>
        <begin position="255"/>
        <end position="274"/>
    </location>
</feature>
<organism evidence="3 4">
    <name type="scientific">Mucuna pruriens</name>
    <name type="common">Velvet bean</name>
    <name type="synonym">Dolichos pruriens</name>
    <dbReference type="NCBI Taxonomy" id="157652"/>
    <lineage>
        <taxon>Eukaryota</taxon>
        <taxon>Viridiplantae</taxon>
        <taxon>Streptophyta</taxon>
        <taxon>Embryophyta</taxon>
        <taxon>Tracheophyta</taxon>
        <taxon>Spermatophyta</taxon>
        <taxon>Magnoliopsida</taxon>
        <taxon>eudicotyledons</taxon>
        <taxon>Gunneridae</taxon>
        <taxon>Pentapetalae</taxon>
        <taxon>rosids</taxon>
        <taxon>fabids</taxon>
        <taxon>Fabales</taxon>
        <taxon>Fabaceae</taxon>
        <taxon>Papilionoideae</taxon>
        <taxon>50 kb inversion clade</taxon>
        <taxon>NPAAA clade</taxon>
        <taxon>indigoferoid/millettioid clade</taxon>
        <taxon>Phaseoleae</taxon>
        <taxon>Mucuna</taxon>
    </lineage>
</organism>
<reference evidence="3" key="1">
    <citation type="submission" date="2018-05" db="EMBL/GenBank/DDBJ databases">
        <title>Draft genome of Mucuna pruriens seed.</title>
        <authorList>
            <person name="Nnadi N.E."/>
            <person name="Vos R."/>
            <person name="Hasami M.H."/>
            <person name="Devisetty U.K."/>
            <person name="Aguiy J.C."/>
        </authorList>
    </citation>
    <scope>NUCLEOTIDE SEQUENCE [LARGE SCALE GENOMIC DNA]</scope>
    <source>
        <strain evidence="3">JCA_2017</strain>
    </source>
</reference>